<evidence type="ECO:0000256" key="10">
    <source>
        <dbReference type="ARBA" id="ARBA00022827"/>
    </source>
</evidence>
<dbReference type="GO" id="GO:0003919">
    <property type="term" value="F:FMN adenylyltransferase activity"/>
    <property type="evidence" value="ECO:0007669"/>
    <property type="project" value="UniProtKB-UniRule"/>
</dbReference>
<evidence type="ECO:0000256" key="14">
    <source>
        <dbReference type="ARBA" id="ARBA00049494"/>
    </source>
</evidence>
<evidence type="ECO:0000259" key="16">
    <source>
        <dbReference type="SMART" id="SM00904"/>
    </source>
</evidence>
<dbReference type="PANTHER" id="PTHR22749:SF6">
    <property type="entry name" value="RIBOFLAVIN KINASE"/>
    <property type="match status" value="1"/>
</dbReference>
<gene>
    <name evidence="17" type="ORF">LPB142_05245</name>
</gene>
<keyword evidence="12" id="KW-0511">Multifunctional enzyme</keyword>
<evidence type="ECO:0000256" key="2">
    <source>
        <dbReference type="ARBA" id="ARBA00004726"/>
    </source>
</evidence>
<keyword evidence="10 15" id="KW-0274">FAD</keyword>
<comment type="function">
    <text evidence="1">Catalyzes the phosphorylation of riboflavin to FMN followed by the adenylation of FMN to FAD.</text>
</comment>
<evidence type="ECO:0000256" key="9">
    <source>
        <dbReference type="ARBA" id="ARBA00022777"/>
    </source>
</evidence>
<dbReference type="Proteomes" id="UP000176562">
    <property type="component" value="Chromosome"/>
</dbReference>
<dbReference type="STRING" id="1850250.LPB142_05245"/>
<dbReference type="CDD" id="cd02064">
    <property type="entry name" value="FAD_synthetase_N"/>
    <property type="match status" value="1"/>
</dbReference>
<evidence type="ECO:0000256" key="3">
    <source>
        <dbReference type="ARBA" id="ARBA00005201"/>
    </source>
</evidence>
<organism evidence="17 18">
    <name type="scientific">Rhodobacter xanthinilyticus</name>
    <dbReference type="NCBI Taxonomy" id="1850250"/>
    <lineage>
        <taxon>Bacteria</taxon>
        <taxon>Pseudomonadati</taxon>
        <taxon>Pseudomonadota</taxon>
        <taxon>Alphaproteobacteria</taxon>
        <taxon>Rhodobacterales</taxon>
        <taxon>Rhodobacter group</taxon>
        <taxon>Rhodobacter</taxon>
    </lineage>
</organism>
<dbReference type="KEGG" id="rhp:LPB142_05245"/>
<dbReference type="SUPFAM" id="SSF82114">
    <property type="entry name" value="Riboflavin kinase-like"/>
    <property type="match status" value="1"/>
</dbReference>
<comment type="catalytic activity">
    <reaction evidence="13 15">
        <text>riboflavin + ATP = FMN + ADP + H(+)</text>
        <dbReference type="Rhea" id="RHEA:14357"/>
        <dbReference type="ChEBI" id="CHEBI:15378"/>
        <dbReference type="ChEBI" id="CHEBI:30616"/>
        <dbReference type="ChEBI" id="CHEBI:57986"/>
        <dbReference type="ChEBI" id="CHEBI:58210"/>
        <dbReference type="ChEBI" id="CHEBI:456216"/>
        <dbReference type="EC" id="2.7.1.26"/>
    </reaction>
</comment>
<comment type="pathway">
    <text evidence="2 15">Cofactor biosynthesis; FAD biosynthesis; FAD from FMN: step 1/1.</text>
</comment>
<evidence type="ECO:0000256" key="6">
    <source>
        <dbReference type="ARBA" id="ARBA00022679"/>
    </source>
</evidence>
<dbReference type="GO" id="GO:0008531">
    <property type="term" value="F:riboflavin kinase activity"/>
    <property type="evidence" value="ECO:0007669"/>
    <property type="project" value="UniProtKB-UniRule"/>
</dbReference>
<evidence type="ECO:0000313" key="18">
    <source>
        <dbReference type="Proteomes" id="UP000176562"/>
    </source>
</evidence>
<dbReference type="UniPathway" id="UPA00276">
    <property type="reaction ID" value="UER00406"/>
</dbReference>
<evidence type="ECO:0000256" key="11">
    <source>
        <dbReference type="ARBA" id="ARBA00022840"/>
    </source>
</evidence>
<keyword evidence="6 15" id="KW-0808">Transferase</keyword>
<keyword evidence="4 15" id="KW-0285">Flavoprotein</keyword>
<dbReference type="InterPro" id="IPR014729">
    <property type="entry name" value="Rossmann-like_a/b/a_fold"/>
</dbReference>
<evidence type="ECO:0000256" key="1">
    <source>
        <dbReference type="ARBA" id="ARBA00002121"/>
    </source>
</evidence>
<accession>A0A1D9MA99</accession>
<comment type="similarity">
    <text evidence="15">Belongs to the ribF family.</text>
</comment>
<dbReference type="RefSeq" id="WP_071165729.1">
    <property type="nucleotide sequence ID" value="NZ_CP017781.1"/>
</dbReference>
<dbReference type="SUPFAM" id="SSF52374">
    <property type="entry name" value="Nucleotidylyl transferase"/>
    <property type="match status" value="1"/>
</dbReference>
<proteinExistence type="inferred from homology"/>
<dbReference type="InterPro" id="IPR015865">
    <property type="entry name" value="Riboflavin_kinase_bac/euk"/>
</dbReference>
<dbReference type="EC" id="2.7.1.26" evidence="15"/>
<keyword evidence="18" id="KW-1185">Reference proteome</keyword>
<keyword evidence="8 15" id="KW-0547">Nucleotide-binding</keyword>
<dbReference type="GO" id="GO:0005524">
    <property type="term" value="F:ATP binding"/>
    <property type="evidence" value="ECO:0007669"/>
    <property type="project" value="UniProtKB-UniRule"/>
</dbReference>
<comment type="catalytic activity">
    <reaction evidence="14 15">
        <text>FMN + ATP + H(+) = FAD + diphosphate</text>
        <dbReference type="Rhea" id="RHEA:17237"/>
        <dbReference type="ChEBI" id="CHEBI:15378"/>
        <dbReference type="ChEBI" id="CHEBI:30616"/>
        <dbReference type="ChEBI" id="CHEBI:33019"/>
        <dbReference type="ChEBI" id="CHEBI:57692"/>
        <dbReference type="ChEBI" id="CHEBI:58210"/>
        <dbReference type="EC" id="2.7.7.2"/>
    </reaction>
</comment>
<keyword evidence="9 15" id="KW-0418">Kinase</keyword>
<dbReference type="AlphaFoldDB" id="A0A1D9MA99"/>
<dbReference type="Gene3D" id="2.40.30.30">
    <property type="entry name" value="Riboflavin kinase-like"/>
    <property type="match status" value="1"/>
</dbReference>
<name>A0A1D9MA99_9RHOB</name>
<dbReference type="Pfam" id="PF01687">
    <property type="entry name" value="Flavokinase"/>
    <property type="match status" value="1"/>
</dbReference>
<keyword evidence="5 15" id="KW-0288">FMN</keyword>
<dbReference type="Gene3D" id="3.40.50.620">
    <property type="entry name" value="HUPs"/>
    <property type="match status" value="1"/>
</dbReference>
<evidence type="ECO:0000256" key="13">
    <source>
        <dbReference type="ARBA" id="ARBA00047880"/>
    </source>
</evidence>
<dbReference type="EMBL" id="CP017781">
    <property type="protein sequence ID" value="AOZ68796.1"/>
    <property type="molecule type" value="Genomic_DNA"/>
</dbReference>
<feature type="domain" description="Riboflavin kinase" evidence="16">
    <location>
        <begin position="178"/>
        <end position="305"/>
    </location>
</feature>
<dbReference type="SMART" id="SM00904">
    <property type="entry name" value="Flavokinase"/>
    <property type="match status" value="1"/>
</dbReference>
<evidence type="ECO:0000256" key="7">
    <source>
        <dbReference type="ARBA" id="ARBA00022695"/>
    </source>
</evidence>
<comment type="pathway">
    <text evidence="3 15">Cofactor biosynthesis; FMN biosynthesis; FMN from riboflavin (ATP route): step 1/1.</text>
</comment>
<dbReference type="InterPro" id="IPR002606">
    <property type="entry name" value="Riboflavin_kinase_bac"/>
</dbReference>
<evidence type="ECO:0000256" key="8">
    <source>
        <dbReference type="ARBA" id="ARBA00022741"/>
    </source>
</evidence>
<dbReference type="InterPro" id="IPR023468">
    <property type="entry name" value="Riboflavin_kinase"/>
</dbReference>
<evidence type="ECO:0000256" key="15">
    <source>
        <dbReference type="PIRNR" id="PIRNR004491"/>
    </source>
</evidence>
<evidence type="ECO:0000256" key="4">
    <source>
        <dbReference type="ARBA" id="ARBA00022630"/>
    </source>
</evidence>
<dbReference type="EC" id="2.7.7.2" evidence="15"/>
<dbReference type="GO" id="GO:0009231">
    <property type="term" value="P:riboflavin biosynthetic process"/>
    <property type="evidence" value="ECO:0007669"/>
    <property type="project" value="InterPro"/>
</dbReference>
<dbReference type="Pfam" id="PF06574">
    <property type="entry name" value="FAD_syn"/>
    <property type="match status" value="1"/>
</dbReference>
<evidence type="ECO:0000313" key="17">
    <source>
        <dbReference type="EMBL" id="AOZ68796.1"/>
    </source>
</evidence>
<sequence length="307" mass="33029">MKKFTQWQGLPETARGASVALGNFDGLHLGHQSVIDLARGKGPLGVITFEPHPRELFAPDAPPFRLMNAEARANRLEKLGVERLFELPFDATLAGMEAETFAREILAEGLGVAHVAVGGDFRFGRGRAGDTAGLIELGRRYGFDVTIAPLLHLDGLEISSTAIRTALAEGRPGDAAAMLGHLHRIEGEVIHGEKRGRALGFPTANMSLGGLHLPRLGVYAVKVDVLTGPQAGHYLGAASLGVRPMFGENAPNLETYLFDFQGDLYGQHLSVALVEFLRPELKFDGLPGLLEQMARDCAQAREILARA</sequence>
<protein>
    <recommendedName>
        <fullName evidence="15">Riboflavin biosynthesis protein</fullName>
    </recommendedName>
    <domain>
        <recommendedName>
            <fullName evidence="15">Riboflavin kinase</fullName>
            <ecNumber evidence="15">2.7.1.26</ecNumber>
        </recommendedName>
        <alternativeName>
            <fullName evidence="15">Flavokinase</fullName>
        </alternativeName>
    </domain>
    <domain>
        <recommendedName>
            <fullName evidence="15">FMN adenylyltransferase</fullName>
            <ecNumber evidence="15">2.7.7.2</ecNumber>
        </recommendedName>
        <alternativeName>
            <fullName evidence="15">FAD pyrophosphorylase</fullName>
        </alternativeName>
        <alternativeName>
            <fullName evidence="15">FAD synthase</fullName>
        </alternativeName>
    </domain>
</protein>
<keyword evidence="11 15" id="KW-0067">ATP-binding</keyword>
<dbReference type="GO" id="GO:0006747">
    <property type="term" value="P:FAD biosynthetic process"/>
    <property type="evidence" value="ECO:0007669"/>
    <property type="project" value="UniProtKB-UniRule"/>
</dbReference>
<dbReference type="PIRSF" id="PIRSF004491">
    <property type="entry name" value="FAD_Synth"/>
    <property type="match status" value="1"/>
</dbReference>
<dbReference type="NCBIfam" id="TIGR00083">
    <property type="entry name" value="ribF"/>
    <property type="match status" value="1"/>
</dbReference>
<keyword evidence="7 15" id="KW-0548">Nucleotidyltransferase</keyword>
<dbReference type="UniPathway" id="UPA00277">
    <property type="reaction ID" value="UER00407"/>
</dbReference>
<dbReference type="InterPro" id="IPR023465">
    <property type="entry name" value="Riboflavin_kinase_dom_sf"/>
</dbReference>
<evidence type="ECO:0000256" key="5">
    <source>
        <dbReference type="ARBA" id="ARBA00022643"/>
    </source>
</evidence>
<dbReference type="GO" id="GO:0009398">
    <property type="term" value="P:FMN biosynthetic process"/>
    <property type="evidence" value="ECO:0007669"/>
    <property type="project" value="UniProtKB-UniRule"/>
</dbReference>
<evidence type="ECO:0000256" key="12">
    <source>
        <dbReference type="ARBA" id="ARBA00023268"/>
    </source>
</evidence>
<dbReference type="NCBIfam" id="NF004160">
    <property type="entry name" value="PRK05627.1-3"/>
    <property type="match status" value="1"/>
</dbReference>
<dbReference type="PANTHER" id="PTHR22749">
    <property type="entry name" value="RIBOFLAVIN KINASE/FMN ADENYLYLTRANSFERASE"/>
    <property type="match status" value="1"/>
</dbReference>
<dbReference type="InterPro" id="IPR015864">
    <property type="entry name" value="FAD_synthase"/>
</dbReference>
<reference evidence="17 18" key="1">
    <citation type="submission" date="2016-10" db="EMBL/GenBank/DDBJ databases">
        <title>Rhodobacter sp. LPB0142, isolated from sea water.</title>
        <authorList>
            <person name="Kim E."/>
            <person name="Yi H."/>
        </authorList>
    </citation>
    <scope>NUCLEOTIDE SEQUENCE [LARGE SCALE GENOMIC DNA]</scope>
    <source>
        <strain evidence="17 18">LPB0142</strain>
    </source>
</reference>
<dbReference type="FunFam" id="3.40.50.620:FF:000021">
    <property type="entry name" value="Riboflavin biosynthesis protein"/>
    <property type="match status" value="1"/>
</dbReference>